<dbReference type="Pfam" id="PF03364">
    <property type="entry name" value="Polyketide_cyc"/>
    <property type="match status" value="1"/>
</dbReference>
<dbReference type="AlphaFoldDB" id="A0A0S4KS89"/>
<evidence type="ECO:0000313" key="3">
    <source>
        <dbReference type="EMBL" id="CUQ67207.1"/>
    </source>
</evidence>
<proteinExistence type="inferred from homology"/>
<reference evidence="4" key="1">
    <citation type="submission" date="2015-09" db="EMBL/GenBank/DDBJ databases">
        <authorList>
            <person name="Daims H."/>
        </authorList>
    </citation>
    <scope>NUCLEOTIDE SEQUENCE [LARGE SCALE GENOMIC DNA]</scope>
</reference>
<organism evidence="3 4">
    <name type="scientific">Candidatus Nitrospira inopinata</name>
    <dbReference type="NCBI Taxonomy" id="1715989"/>
    <lineage>
        <taxon>Bacteria</taxon>
        <taxon>Pseudomonadati</taxon>
        <taxon>Nitrospirota</taxon>
        <taxon>Nitrospiria</taxon>
        <taxon>Nitrospirales</taxon>
        <taxon>Nitrospiraceae</taxon>
        <taxon>Nitrospira</taxon>
    </lineage>
</organism>
<dbReference type="InterPro" id="IPR005031">
    <property type="entry name" value="COQ10_START"/>
</dbReference>
<protein>
    <recommendedName>
        <fullName evidence="2">Coenzyme Q-binding protein COQ10 START domain-containing protein</fullName>
    </recommendedName>
</protein>
<dbReference type="OrthoDB" id="9780307at2"/>
<name>A0A0S4KS89_9BACT</name>
<evidence type="ECO:0000313" key="4">
    <source>
        <dbReference type="Proteomes" id="UP000066284"/>
    </source>
</evidence>
<evidence type="ECO:0000256" key="1">
    <source>
        <dbReference type="ARBA" id="ARBA00008918"/>
    </source>
</evidence>
<dbReference type="Proteomes" id="UP000066284">
    <property type="component" value="Chromosome 1"/>
</dbReference>
<feature type="domain" description="Coenzyme Q-binding protein COQ10 START" evidence="2">
    <location>
        <begin position="77"/>
        <end position="195"/>
    </location>
</feature>
<keyword evidence="4" id="KW-1185">Reference proteome</keyword>
<evidence type="ECO:0000259" key="2">
    <source>
        <dbReference type="Pfam" id="PF03364"/>
    </source>
</evidence>
<dbReference type="Gene3D" id="3.30.530.20">
    <property type="match status" value="1"/>
</dbReference>
<gene>
    <name evidence="3" type="ORF">NITINOP_2235</name>
</gene>
<sequence>MKMFMGNSGRTTLVSLGRPDRSRWVFMGLLLFVVALHVTLGGRDRWASASSDVSVDALEVAQDPTGGVRATARLLLPAKTEVIHDLLTDYVRWPELFDVRMRLAGLTVQDGVATVDLRIAHPLLPGERRLVTESRIVPGGGLVTDLKGGDFKRYHRVWTLHQVGEGNQTQADFELAFEIESFVPDWLVAVAVRQELEAHFRILKQKAVERARSSSRPPSPE</sequence>
<accession>A0A0S4KS89</accession>
<dbReference type="InterPro" id="IPR023393">
    <property type="entry name" value="START-like_dom_sf"/>
</dbReference>
<comment type="similarity">
    <text evidence="1">Belongs to the ribosome association toxin RatA family.</text>
</comment>
<dbReference type="RefSeq" id="WP_062485367.1">
    <property type="nucleotide sequence ID" value="NZ_LN885086.1"/>
</dbReference>
<dbReference type="STRING" id="1715989.NITINOP_2235"/>
<dbReference type="KEGG" id="nio:NITINOP_2235"/>
<dbReference type="SUPFAM" id="SSF55961">
    <property type="entry name" value="Bet v1-like"/>
    <property type="match status" value="1"/>
</dbReference>
<dbReference type="EMBL" id="LN885086">
    <property type="protein sequence ID" value="CUQ67207.1"/>
    <property type="molecule type" value="Genomic_DNA"/>
</dbReference>